<comment type="caution">
    <text evidence="6">The sequence shown here is derived from an EMBL/GenBank/DDBJ whole genome shotgun (WGS) entry which is preliminary data.</text>
</comment>
<protein>
    <submittedName>
        <fullName evidence="6">ATPase</fullName>
    </submittedName>
</protein>
<comment type="similarity">
    <text evidence="3">Belongs to the MoxR family.</text>
</comment>
<dbReference type="Gene3D" id="1.10.8.80">
    <property type="entry name" value="Magnesium chelatase subunit I, C-Terminal domain"/>
    <property type="match status" value="1"/>
</dbReference>
<dbReference type="Pfam" id="PF07726">
    <property type="entry name" value="AAA_3"/>
    <property type="match status" value="1"/>
</dbReference>
<dbReference type="PANTHER" id="PTHR42759:SF5">
    <property type="entry name" value="METHANOL DEHYDROGENASE REGULATOR"/>
    <property type="match status" value="1"/>
</dbReference>
<dbReference type="PIRSF" id="PIRSF002849">
    <property type="entry name" value="AAA_ATPase_chaperone_MoxR_prd"/>
    <property type="match status" value="1"/>
</dbReference>
<dbReference type="InterPro" id="IPR003593">
    <property type="entry name" value="AAA+_ATPase"/>
</dbReference>
<evidence type="ECO:0000256" key="2">
    <source>
        <dbReference type="ARBA" id="ARBA00022840"/>
    </source>
</evidence>
<feature type="domain" description="AAA+ ATPase" evidence="5">
    <location>
        <begin position="49"/>
        <end position="190"/>
    </location>
</feature>
<dbReference type="AlphaFoldDB" id="A0A1K0FXY8"/>
<evidence type="ECO:0000313" key="6">
    <source>
        <dbReference type="EMBL" id="OJF09938.1"/>
    </source>
</evidence>
<keyword evidence="2" id="KW-0067">ATP-binding</keyword>
<sequence length="349" mass="37820">MTTPTWDEPGGPLPADAFRAASEAIIANIEQVIEGKSATVRLALAVMLAEGHLLIEDVPGVGKTTLAKALARSIDCSVRRIQFTPDLLPSDVTGVSVYNQETRDFEFKPGAVFANLVVGDEINRASPKTQSALLECMEERQVTVDGTTYELQSPFMVIATQNPIEMEGTYPLPEAQRDRFTARIAMGYPDPRAEMAMLNGHGAHDPFDDLRAVADAALMRRLIATARDVHAAEAVQQYAIALVTATREAPEIRLGASPRSTLQLIRTAKAVAALEGRDYVLPDDLQALAVPVLAHRIIPTADAQLNRRTTDAIVAEIVHRLPLPHDRNRSPYDTRAAGGGGTQYESRGL</sequence>
<evidence type="ECO:0000256" key="4">
    <source>
        <dbReference type="SAM" id="MobiDB-lite"/>
    </source>
</evidence>
<dbReference type="GO" id="GO:0005524">
    <property type="term" value="F:ATP binding"/>
    <property type="evidence" value="ECO:0007669"/>
    <property type="project" value="UniProtKB-KW"/>
</dbReference>
<dbReference type="FunFam" id="3.40.50.300:FF:000640">
    <property type="entry name" value="MoxR family ATPase"/>
    <property type="match status" value="1"/>
</dbReference>
<proteinExistence type="inferred from homology"/>
<name>A0A1K0FXY8_9ACTN</name>
<evidence type="ECO:0000259" key="5">
    <source>
        <dbReference type="SMART" id="SM00382"/>
    </source>
</evidence>
<dbReference type="InterPro" id="IPR050764">
    <property type="entry name" value="CbbQ/NirQ/NorQ/GpvN"/>
</dbReference>
<dbReference type="InterPro" id="IPR041628">
    <property type="entry name" value="ChlI/MoxR_AAA_lid"/>
</dbReference>
<dbReference type="InterPro" id="IPR011703">
    <property type="entry name" value="ATPase_AAA-3"/>
</dbReference>
<evidence type="ECO:0000313" key="7">
    <source>
        <dbReference type="Proteomes" id="UP000182486"/>
    </source>
</evidence>
<keyword evidence="1" id="KW-0547">Nucleotide-binding</keyword>
<dbReference type="GO" id="GO:0016887">
    <property type="term" value="F:ATP hydrolysis activity"/>
    <property type="evidence" value="ECO:0007669"/>
    <property type="project" value="InterPro"/>
</dbReference>
<dbReference type="Pfam" id="PF17863">
    <property type="entry name" value="AAA_lid_2"/>
    <property type="match status" value="1"/>
</dbReference>
<evidence type="ECO:0000256" key="1">
    <source>
        <dbReference type="ARBA" id="ARBA00022741"/>
    </source>
</evidence>
<dbReference type="SUPFAM" id="SSF52540">
    <property type="entry name" value="P-loop containing nucleoside triphosphate hydrolases"/>
    <property type="match status" value="1"/>
</dbReference>
<feature type="region of interest" description="Disordered" evidence="4">
    <location>
        <begin position="324"/>
        <end position="349"/>
    </location>
</feature>
<dbReference type="Proteomes" id="UP000182486">
    <property type="component" value="Unassembled WGS sequence"/>
</dbReference>
<dbReference type="SMART" id="SM00382">
    <property type="entry name" value="AAA"/>
    <property type="match status" value="1"/>
</dbReference>
<gene>
    <name evidence="6" type="ORF">BG844_34820</name>
</gene>
<keyword evidence="7" id="KW-1185">Reference proteome</keyword>
<evidence type="ECO:0000256" key="3">
    <source>
        <dbReference type="ARBA" id="ARBA00061607"/>
    </source>
</evidence>
<dbReference type="InterPro" id="IPR027417">
    <property type="entry name" value="P-loop_NTPase"/>
</dbReference>
<dbReference type="PANTHER" id="PTHR42759">
    <property type="entry name" value="MOXR FAMILY PROTEIN"/>
    <property type="match status" value="1"/>
</dbReference>
<accession>A0A1K0FXY8</accession>
<dbReference type="Gene3D" id="3.40.50.300">
    <property type="entry name" value="P-loop containing nucleotide triphosphate hydrolases"/>
    <property type="match status" value="1"/>
</dbReference>
<organism evidence="6 7">
    <name type="scientific">Couchioplanes caeruleus subsp. caeruleus</name>
    <dbReference type="NCBI Taxonomy" id="56427"/>
    <lineage>
        <taxon>Bacteria</taxon>
        <taxon>Bacillati</taxon>
        <taxon>Actinomycetota</taxon>
        <taxon>Actinomycetes</taxon>
        <taxon>Micromonosporales</taxon>
        <taxon>Micromonosporaceae</taxon>
        <taxon>Couchioplanes</taxon>
    </lineage>
</organism>
<reference evidence="6 7" key="1">
    <citation type="submission" date="2016-09" db="EMBL/GenBank/DDBJ databases">
        <title>Couchioplanes caeruleus draft genome sequence.</title>
        <authorList>
            <person name="Sheehan J."/>
            <person name="Caffrey P."/>
        </authorList>
    </citation>
    <scope>NUCLEOTIDE SEQUENCE [LARGE SCALE GENOMIC DNA]</scope>
    <source>
        <strain evidence="6 7">DSM 43634</strain>
    </source>
</reference>
<dbReference type="RefSeq" id="WP_071809672.1">
    <property type="nucleotide sequence ID" value="NZ_MEIA01000537.1"/>
</dbReference>
<dbReference type="EMBL" id="MEIA01000537">
    <property type="protein sequence ID" value="OJF09938.1"/>
    <property type="molecule type" value="Genomic_DNA"/>
</dbReference>